<proteinExistence type="predicted"/>
<evidence type="ECO:0000313" key="1">
    <source>
        <dbReference type="Proteomes" id="UP000790787"/>
    </source>
</evidence>
<dbReference type="STRING" id="4097.A0A1S3Z460"/>
<dbReference type="Proteomes" id="UP000790787">
    <property type="component" value="Chromosome 19"/>
</dbReference>
<reference evidence="1" key="1">
    <citation type="journal article" date="2014" name="Nat. Commun.">
        <title>The tobacco genome sequence and its comparison with those of tomato and potato.</title>
        <authorList>
            <person name="Sierro N."/>
            <person name="Battey J.N."/>
            <person name="Ouadi S."/>
            <person name="Bakaher N."/>
            <person name="Bovet L."/>
            <person name="Willig A."/>
            <person name="Goepfert S."/>
            <person name="Peitsch M.C."/>
            <person name="Ivanov N.V."/>
        </authorList>
    </citation>
    <scope>NUCLEOTIDE SEQUENCE [LARGE SCALE GENOMIC DNA]</scope>
</reference>
<name>A0A1S3Z460_TOBAC</name>
<dbReference type="PaxDb" id="4097-A0A1S3Z460"/>
<dbReference type="PANTHER" id="PTHR47510:SF3">
    <property type="entry name" value="ENDO_EXONUCLEASE_PHOSPHATASE DOMAIN-CONTAINING PROTEIN"/>
    <property type="match status" value="1"/>
</dbReference>
<dbReference type="AlphaFoldDB" id="A0A1S3Z460"/>
<dbReference type="PANTHER" id="PTHR47510">
    <property type="entry name" value="REVERSE TRANSCRIPTASE DOMAIN-CONTAINING PROTEIN"/>
    <property type="match status" value="1"/>
</dbReference>
<gene>
    <name evidence="2" type="primary">LOC107782753</name>
</gene>
<protein>
    <submittedName>
        <fullName evidence="2">Uncharacterized protein LOC107782753</fullName>
    </submittedName>
</protein>
<accession>A0A1S3Z460</accession>
<sequence length="247" mass="29179">MAMGAWRSSRDASCMWTTTTECIILVVREVLRVSKDFTGGHKGDWWWSEEVQEKVEAKKAMYLKLVESMDEEATRMNGEGYRRAKKETKLAVTTGKIAAFEHLYEEFGAKGGDKKLYRLASVRDRKAHDLDQVKCIKDEEGRVLMEDAQIRRRWQTYFHKLLNEEDDRNIVLRDLEHSEDHRDFGYCRRIRVEKVEGAMRKMHRGRATGPDKIPVEYWKNAGSASLEWLTRLFNVIFRMKKIPEEWR</sequence>
<organism evidence="1 2">
    <name type="scientific">Nicotiana tabacum</name>
    <name type="common">Common tobacco</name>
    <dbReference type="NCBI Taxonomy" id="4097"/>
    <lineage>
        <taxon>Eukaryota</taxon>
        <taxon>Viridiplantae</taxon>
        <taxon>Streptophyta</taxon>
        <taxon>Embryophyta</taxon>
        <taxon>Tracheophyta</taxon>
        <taxon>Spermatophyta</taxon>
        <taxon>Magnoliopsida</taxon>
        <taxon>eudicotyledons</taxon>
        <taxon>Gunneridae</taxon>
        <taxon>Pentapetalae</taxon>
        <taxon>asterids</taxon>
        <taxon>lamiids</taxon>
        <taxon>Solanales</taxon>
        <taxon>Solanaceae</taxon>
        <taxon>Nicotianoideae</taxon>
        <taxon>Nicotianeae</taxon>
        <taxon>Nicotiana</taxon>
    </lineage>
</organism>
<reference evidence="2" key="2">
    <citation type="submission" date="2025-08" db="UniProtKB">
        <authorList>
            <consortium name="RefSeq"/>
        </authorList>
    </citation>
    <scope>IDENTIFICATION</scope>
    <source>
        <tissue evidence="2">Leaf</tissue>
    </source>
</reference>
<dbReference type="KEGG" id="nta:107782753"/>
<evidence type="ECO:0000313" key="2">
    <source>
        <dbReference type="RefSeq" id="XP_016459178.1"/>
    </source>
</evidence>
<keyword evidence="1" id="KW-1185">Reference proteome</keyword>
<dbReference type="OrthoDB" id="6375694at2759"/>
<dbReference type="GeneID" id="107782753"/>
<dbReference type="RefSeq" id="XP_016459178.1">
    <property type="nucleotide sequence ID" value="XM_016603692.1"/>
</dbReference>